<proteinExistence type="inferred from homology"/>
<dbReference type="NCBIfam" id="NF004402">
    <property type="entry name" value="PRK05758.2-2"/>
    <property type="match status" value="1"/>
</dbReference>
<comment type="function">
    <text evidence="8">F(1)F(0) ATP synthase produces ATP from ADP in the presence of a proton or sodium gradient. F-type ATPases consist of two structural domains, F(1) containing the extramembraneous catalytic core and F(0) containing the membrane proton channel, linked together by a central stalk and a peripheral stalk. During catalysis, ATP synthesis in the catalytic domain of F(1) is coupled via a rotary mechanism of the central stalk subunits to proton translocation.</text>
</comment>
<accession>A0A8J3MDU0</accession>
<dbReference type="GO" id="GO:0045259">
    <property type="term" value="C:proton-transporting ATP synthase complex"/>
    <property type="evidence" value="ECO:0007669"/>
    <property type="project" value="UniProtKB-KW"/>
</dbReference>
<evidence type="ECO:0000256" key="4">
    <source>
        <dbReference type="ARBA" id="ARBA00023065"/>
    </source>
</evidence>
<dbReference type="GO" id="GO:0005886">
    <property type="term" value="C:plasma membrane"/>
    <property type="evidence" value="ECO:0007669"/>
    <property type="project" value="UniProtKB-SubCell"/>
</dbReference>
<comment type="function">
    <text evidence="8">This protein is part of the stalk that links CF(0) to CF(1). It either transmits conformational changes from CF(0) to CF(1) or is implicated in proton conduction.</text>
</comment>
<dbReference type="Pfam" id="PF00213">
    <property type="entry name" value="OSCP"/>
    <property type="match status" value="1"/>
</dbReference>
<sequence length="188" mass="19669">MDVSEPASISAGIAARYATAIFEIAKENNDLGGLESSLNDLAAALGESSDLRDLIFSPLYSRADQSAAITAVASKMNLAPLVANALGLMAQKRRLFVLPQLIDALRDLIADDRGEVAAEVVSAKALTKAQTEKLAKTLTARVGKTVNVNATVDESLIGGLVVKVGSKMIDTSIRSKLASLQNAMKEVG</sequence>
<evidence type="ECO:0000256" key="8">
    <source>
        <dbReference type="HAMAP-Rule" id="MF_01416"/>
    </source>
</evidence>
<keyword evidence="2 8" id="KW-0813">Transport</keyword>
<dbReference type="PANTHER" id="PTHR11910">
    <property type="entry name" value="ATP SYNTHASE DELTA CHAIN"/>
    <property type="match status" value="1"/>
</dbReference>
<evidence type="ECO:0000256" key="1">
    <source>
        <dbReference type="ARBA" id="ARBA00004370"/>
    </source>
</evidence>
<evidence type="ECO:0000256" key="5">
    <source>
        <dbReference type="ARBA" id="ARBA00023136"/>
    </source>
</evidence>
<evidence type="ECO:0000313" key="10">
    <source>
        <dbReference type="Proteomes" id="UP000611500"/>
    </source>
</evidence>
<keyword evidence="3 8" id="KW-0375">Hydrogen ion transport</keyword>
<comment type="caution">
    <text evidence="9">The sequence shown here is derived from an EMBL/GenBank/DDBJ whole genome shotgun (WGS) entry which is preliminary data.</text>
</comment>
<dbReference type="EMBL" id="BNAP01000022">
    <property type="protein sequence ID" value="GHG98795.1"/>
    <property type="molecule type" value="Genomic_DNA"/>
</dbReference>
<organism evidence="9 10">
    <name type="scientific">Pseudodonghicola xiamenensis</name>
    <dbReference type="NCBI Taxonomy" id="337702"/>
    <lineage>
        <taxon>Bacteria</taxon>
        <taxon>Pseudomonadati</taxon>
        <taxon>Pseudomonadota</taxon>
        <taxon>Alphaproteobacteria</taxon>
        <taxon>Rhodobacterales</taxon>
        <taxon>Paracoccaceae</taxon>
        <taxon>Pseudodonghicola</taxon>
    </lineage>
</organism>
<comment type="subcellular location">
    <subcellularLocation>
        <location evidence="8">Cell membrane</location>
        <topology evidence="8">Peripheral membrane protein</topology>
    </subcellularLocation>
    <subcellularLocation>
        <location evidence="1">Membrane</location>
    </subcellularLocation>
</comment>
<dbReference type="InterPro" id="IPR020781">
    <property type="entry name" value="ATPase_OSCP/d_CS"/>
</dbReference>
<dbReference type="InterPro" id="IPR026015">
    <property type="entry name" value="ATP_synth_OSCP/delta_N_sf"/>
</dbReference>
<dbReference type="InterPro" id="IPR000711">
    <property type="entry name" value="ATPase_OSCP/dsu"/>
</dbReference>
<name>A0A8J3MDU0_9RHOB</name>
<keyword evidence="6 8" id="KW-0139">CF(1)</keyword>
<dbReference type="PROSITE" id="PS00389">
    <property type="entry name" value="ATPASE_DELTA"/>
    <property type="match status" value="1"/>
</dbReference>
<keyword evidence="7 8" id="KW-0066">ATP synthesis</keyword>
<dbReference type="NCBIfam" id="NF004406">
    <property type="entry name" value="PRK05758.3-2"/>
    <property type="match status" value="1"/>
</dbReference>
<dbReference type="HAMAP" id="MF_01416">
    <property type="entry name" value="ATP_synth_delta_bact"/>
    <property type="match status" value="1"/>
</dbReference>
<evidence type="ECO:0000256" key="6">
    <source>
        <dbReference type="ARBA" id="ARBA00023196"/>
    </source>
</evidence>
<dbReference type="SUPFAM" id="SSF47928">
    <property type="entry name" value="N-terminal domain of the delta subunit of the F1F0-ATP synthase"/>
    <property type="match status" value="1"/>
</dbReference>
<gene>
    <name evidence="8 9" type="primary">atpH</name>
    <name evidence="9" type="ORF">GCM10010961_34260</name>
</gene>
<keyword evidence="8" id="KW-1003">Cell membrane</keyword>
<dbReference type="GO" id="GO:0046933">
    <property type="term" value="F:proton-transporting ATP synthase activity, rotational mechanism"/>
    <property type="evidence" value="ECO:0007669"/>
    <property type="project" value="UniProtKB-UniRule"/>
</dbReference>
<dbReference type="AlphaFoldDB" id="A0A8J3MDU0"/>
<keyword evidence="10" id="KW-1185">Reference proteome</keyword>
<reference evidence="9" key="1">
    <citation type="journal article" date="2014" name="Int. J. Syst. Evol. Microbiol.">
        <title>Complete genome sequence of Corynebacterium casei LMG S-19264T (=DSM 44701T), isolated from a smear-ripened cheese.</title>
        <authorList>
            <consortium name="US DOE Joint Genome Institute (JGI-PGF)"/>
            <person name="Walter F."/>
            <person name="Albersmeier A."/>
            <person name="Kalinowski J."/>
            <person name="Ruckert C."/>
        </authorList>
    </citation>
    <scope>NUCLEOTIDE SEQUENCE</scope>
    <source>
        <strain evidence="9">CGMCC 1.7081</strain>
    </source>
</reference>
<reference evidence="9" key="2">
    <citation type="submission" date="2020-09" db="EMBL/GenBank/DDBJ databases">
        <authorList>
            <person name="Sun Q."/>
            <person name="Zhou Y."/>
        </authorList>
    </citation>
    <scope>NUCLEOTIDE SEQUENCE</scope>
    <source>
        <strain evidence="9">CGMCC 1.7081</strain>
    </source>
</reference>
<keyword evidence="5 8" id="KW-0472">Membrane</keyword>
<dbReference type="NCBIfam" id="TIGR01145">
    <property type="entry name" value="ATP_synt_delta"/>
    <property type="match status" value="1"/>
</dbReference>
<dbReference type="Proteomes" id="UP000611500">
    <property type="component" value="Unassembled WGS sequence"/>
</dbReference>
<comment type="similarity">
    <text evidence="8">Belongs to the ATPase delta chain family.</text>
</comment>
<evidence type="ECO:0000256" key="2">
    <source>
        <dbReference type="ARBA" id="ARBA00022448"/>
    </source>
</evidence>
<evidence type="ECO:0000256" key="3">
    <source>
        <dbReference type="ARBA" id="ARBA00022781"/>
    </source>
</evidence>
<dbReference type="PRINTS" id="PR00125">
    <property type="entry name" value="ATPASEDELTA"/>
</dbReference>
<evidence type="ECO:0000256" key="7">
    <source>
        <dbReference type="ARBA" id="ARBA00023310"/>
    </source>
</evidence>
<keyword evidence="4 8" id="KW-0406">Ion transport</keyword>
<protein>
    <recommendedName>
        <fullName evidence="8">ATP synthase subunit delta</fullName>
    </recommendedName>
    <alternativeName>
        <fullName evidence="8">ATP synthase F(1) sector subunit delta</fullName>
    </alternativeName>
    <alternativeName>
        <fullName evidence="8">F-type ATPase subunit delta</fullName>
        <shortName evidence="8">F-ATPase subunit delta</shortName>
    </alternativeName>
</protein>
<evidence type="ECO:0000313" key="9">
    <source>
        <dbReference type="EMBL" id="GHG98795.1"/>
    </source>
</evidence>
<dbReference type="Gene3D" id="1.10.520.20">
    <property type="entry name" value="N-terminal domain of the delta subunit of the F1F0-ATP synthase"/>
    <property type="match status" value="1"/>
</dbReference>